<evidence type="ECO:0000256" key="2">
    <source>
        <dbReference type="ARBA" id="ARBA00013253"/>
    </source>
</evidence>
<reference evidence="9 10" key="1">
    <citation type="submission" date="2016-08" db="EMBL/GenBank/DDBJ databases">
        <authorList>
            <person name="Seilhamer J.J."/>
        </authorList>
    </citation>
    <scope>NUCLEOTIDE SEQUENCE [LARGE SCALE GENOMIC DNA]</scope>
    <source>
        <strain evidence="9 10">PH27A</strain>
    </source>
</reference>
<dbReference type="UniPathway" id="UPA00077">
    <property type="reaction ID" value="UER00155"/>
</dbReference>
<keyword evidence="6" id="KW-0067">ATP-binding</keyword>
<gene>
    <name evidence="9" type="ORF">BFW38_02410</name>
</gene>
<dbReference type="OrthoDB" id="9790168at2"/>
<dbReference type="STRING" id="197479.BFW38_02410"/>
<keyword evidence="4" id="KW-0547">Nucleotide-binding</keyword>
<dbReference type="Proteomes" id="UP000094291">
    <property type="component" value="Unassembled WGS sequence"/>
</dbReference>
<protein>
    <recommendedName>
        <fullName evidence="2">2-amino-4-hydroxy-6-hydroxymethyldihydropteridine diphosphokinase</fullName>
        <ecNumber evidence="2">2.7.6.3</ecNumber>
    </recommendedName>
</protein>
<dbReference type="NCBIfam" id="TIGR01498">
    <property type="entry name" value="folK"/>
    <property type="match status" value="1"/>
</dbReference>
<dbReference type="Pfam" id="PF01288">
    <property type="entry name" value="HPPK"/>
    <property type="match status" value="1"/>
</dbReference>
<keyword evidence="3" id="KW-0808">Transferase</keyword>
<organism evidence="9 10">
    <name type="scientific">Terasakiispira papahanaumokuakeensis</name>
    <dbReference type="NCBI Taxonomy" id="197479"/>
    <lineage>
        <taxon>Bacteria</taxon>
        <taxon>Pseudomonadati</taxon>
        <taxon>Pseudomonadota</taxon>
        <taxon>Gammaproteobacteria</taxon>
        <taxon>Oceanospirillales</taxon>
        <taxon>Terasakiispira</taxon>
    </lineage>
</organism>
<dbReference type="EMBL" id="MDTQ01000001">
    <property type="protein sequence ID" value="ODC02568.1"/>
    <property type="molecule type" value="Genomic_DNA"/>
</dbReference>
<feature type="domain" description="7,8-dihydro-6-hydroxymethylpterin-pyrophosphokinase" evidence="8">
    <location>
        <begin position="6"/>
        <end position="130"/>
    </location>
</feature>
<dbReference type="GO" id="GO:0005524">
    <property type="term" value="F:ATP binding"/>
    <property type="evidence" value="ECO:0007669"/>
    <property type="project" value="UniProtKB-KW"/>
</dbReference>
<dbReference type="CDD" id="cd00483">
    <property type="entry name" value="HPPK"/>
    <property type="match status" value="1"/>
</dbReference>
<dbReference type="GO" id="GO:0016301">
    <property type="term" value="F:kinase activity"/>
    <property type="evidence" value="ECO:0007669"/>
    <property type="project" value="UniProtKB-KW"/>
</dbReference>
<dbReference type="EC" id="2.7.6.3" evidence="2"/>
<dbReference type="Gene3D" id="3.30.70.560">
    <property type="entry name" value="7,8-Dihydro-6-hydroxymethylpterin-pyrophosphokinase HPPK"/>
    <property type="match status" value="1"/>
</dbReference>
<evidence type="ECO:0000256" key="1">
    <source>
        <dbReference type="ARBA" id="ARBA00005051"/>
    </source>
</evidence>
<evidence type="ECO:0000256" key="3">
    <source>
        <dbReference type="ARBA" id="ARBA00022679"/>
    </source>
</evidence>
<evidence type="ECO:0000256" key="5">
    <source>
        <dbReference type="ARBA" id="ARBA00022777"/>
    </source>
</evidence>
<evidence type="ECO:0000256" key="6">
    <source>
        <dbReference type="ARBA" id="ARBA00022840"/>
    </source>
</evidence>
<keyword evidence="7" id="KW-0289">Folate biosynthesis</keyword>
<evidence type="ECO:0000256" key="7">
    <source>
        <dbReference type="ARBA" id="ARBA00022909"/>
    </source>
</evidence>
<keyword evidence="10" id="KW-1185">Reference proteome</keyword>
<dbReference type="AlphaFoldDB" id="A0A1E2V6C3"/>
<comment type="pathway">
    <text evidence="1">Cofactor biosynthesis; tetrahydrofolate biosynthesis; 2-amino-4-hydroxy-6-hydroxymethyl-7,8-dihydropteridine diphosphate from 7,8-dihydroneopterin triphosphate: step 4/4.</text>
</comment>
<dbReference type="RefSeq" id="WP_068996953.1">
    <property type="nucleotide sequence ID" value="NZ_MDTQ01000001.1"/>
</dbReference>
<comment type="caution">
    <text evidence="9">The sequence shown here is derived from an EMBL/GenBank/DDBJ whole genome shotgun (WGS) entry which is preliminary data.</text>
</comment>
<evidence type="ECO:0000313" key="9">
    <source>
        <dbReference type="EMBL" id="ODC02568.1"/>
    </source>
</evidence>
<proteinExistence type="predicted"/>
<dbReference type="InterPro" id="IPR035907">
    <property type="entry name" value="Hppk_sf"/>
</dbReference>
<dbReference type="PANTHER" id="PTHR43071:SF2">
    <property type="entry name" value="2-AMINO-4-HYDROXY-6-HYDROXYMETHYLDIHYDROPTERIDINE PYROPHOSPHOKINASE"/>
    <property type="match status" value="1"/>
</dbReference>
<evidence type="ECO:0000256" key="4">
    <source>
        <dbReference type="ARBA" id="ARBA00022741"/>
    </source>
</evidence>
<accession>A0A1E2V6C3</accession>
<name>A0A1E2V6C3_9GAMM</name>
<sequence>MPLVTLSLGSNIDRDHHLHVALTALADEFAPLTLSQVYETKPVGLTADPFYNLVVAFNTARLVGEVQQTCKQIEQHYARRPTRPPQGYTRALDLDLLTYGDLCGVHEGILLPRAEVLKHDFVLRPLAELFPHQRMPGRQESYAELWQTHAHPDQWMTPVNFHWPQSAETEALSHR</sequence>
<dbReference type="PANTHER" id="PTHR43071">
    <property type="entry name" value="2-AMINO-4-HYDROXY-6-HYDROXYMETHYLDIHYDROPTERIDINE PYROPHOSPHOKINASE"/>
    <property type="match status" value="1"/>
</dbReference>
<evidence type="ECO:0000313" key="10">
    <source>
        <dbReference type="Proteomes" id="UP000094291"/>
    </source>
</evidence>
<dbReference type="InterPro" id="IPR000550">
    <property type="entry name" value="Hppk"/>
</dbReference>
<dbReference type="GO" id="GO:0003848">
    <property type="term" value="F:2-amino-4-hydroxy-6-hydroxymethyldihydropteridine diphosphokinase activity"/>
    <property type="evidence" value="ECO:0007669"/>
    <property type="project" value="UniProtKB-EC"/>
</dbReference>
<dbReference type="GO" id="GO:0046654">
    <property type="term" value="P:tetrahydrofolate biosynthetic process"/>
    <property type="evidence" value="ECO:0007669"/>
    <property type="project" value="UniProtKB-UniPathway"/>
</dbReference>
<dbReference type="GO" id="GO:0046656">
    <property type="term" value="P:folic acid biosynthetic process"/>
    <property type="evidence" value="ECO:0007669"/>
    <property type="project" value="UniProtKB-KW"/>
</dbReference>
<keyword evidence="5 9" id="KW-0418">Kinase</keyword>
<dbReference type="SUPFAM" id="SSF55083">
    <property type="entry name" value="6-hydroxymethyl-7,8-dihydropterin pyrophosphokinase, HPPK"/>
    <property type="match status" value="1"/>
</dbReference>
<evidence type="ECO:0000259" key="8">
    <source>
        <dbReference type="Pfam" id="PF01288"/>
    </source>
</evidence>